<name>A0ABN6VCM1_9HYPH</name>
<dbReference type="EMBL" id="AP027142">
    <property type="protein sequence ID" value="BDV32989.1"/>
    <property type="molecule type" value="Genomic_DNA"/>
</dbReference>
<evidence type="ECO:0000313" key="1">
    <source>
        <dbReference type="EMBL" id="BDV32989.1"/>
    </source>
</evidence>
<organism evidence="1 2">
    <name type="scientific">Methylocystis iwaonis</name>
    <dbReference type="NCBI Taxonomy" id="2885079"/>
    <lineage>
        <taxon>Bacteria</taxon>
        <taxon>Pseudomonadati</taxon>
        <taxon>Pseudomonadota</taxon>
        <taxon>Alphaproteobacteria</taxon>
        <taxon>Hyphomicrobiales</taxon>
        <taxon>Methylocystaceae</taxon>
        <taxon>Methylocystis</taxon>
    </lineage>
</organism>
<gene>
    <name evidence="1" type="ORF">SS37A_05180</name>
</gene>
<keyword evidence="2" id="KW-1185">Reference proteome</keyword>
<accession>A0ABN6VCM1</accession>
<dbReference type="Proteomes" id="UP001317629">
    <property type="component" value="Chromosome"/>
</dbReference>
<reference evidence="1 2" key="1">
    <citation type="journal article" date="2023" name="Int. J. Syst. Evol. Microbiol.">
        <title>Methylocystis iwaonis sp. nov., a type II methane-oxidizing bacterium from surface soil of a rice paddy field in Japan, and emended description of the genus Methylocystis (ex Whittenbury et al. 1970) Bowman et al. 1993.</title>
        <authorList>
            <person name="Kaise H."/>
            <person name="Sawadogo J.B."/>
            <person name="Alam M.S."/>
            <person name="Ueno C."/>
            <person name="Dianou D."/>
            <person name="Shinjo R."/>
            <person name="Asakawa S."/>
        </authorList>
    </citation>
    <scope>NUCLEOTIDE SEQUENCE [LARGE SCALE GENOMIC DNA]</scope>
    <source>
        <strain evidence="1 2">SS37A-Re</strain>
    </source>
</reference>
<protein>
    <submittedName>
        <fullName evidence="1">Uncharacterized protein</fullName>
    </submittedName>
</protein>
<proteinExistence type="predicted"/>
<evidence type="ECO:0000313" key="2">
    <source>
        <dbReference type="Proteomes" id="UP001317629"/>
    </source>
</evidence>
<sequence length="209" mass="22933">MTADEAFEILQVEKEFIETAGPAVLRLKLMEIGSLCRRRLAGDEAIEAARTAAQELRRLIAERPCVSLVDFKARDKVLEASAAPQGWAKTSGWTAVLASPFFRKRVPTEPALSAHRGACREDLARIAGDADLDQRDVVALDCVLNKGYSPRDLREFSFLMSGMFDSPSEPTRFVKRANELANRYAAALGGESKSEQGVAARELAYKKSA</sequence>
<dbReference type="RefSeq" id="WP_281930284.1">
    <property type="nucleotide sequence ID" value="NZ_AP027142.1"/>
</dbReference>